<keyword evidence="9" id="KW-0902">Two-component regulatory system</keyword>
<dbReference type="RefSeq" id="WP_004451221.1">
    <property type="nucleotide sequence ID" value="NZ_CP013247.1"/>
</dbReference>
<dbReference type="PROSITE" id="PS50110">
    <property type="entry name" value="RESPONSE_REGULATORY"/>
    <property type="match status" value="1"/>
</dbReference>
<feature type="modified residue" description="4-aspartylphosphate" evidence="12">
    <location>
        <position position="218"/>
    </location>
</feature>
<dbReference type="Pfam" id="PF01627">
    <property type="entry name" value="Hpt"/>
    <property type="match status" value="1"/>
</dbReference>
<keyword evidence="3" id="KW-1003">Cell membrane</keyword>
<reference evidence="15 17" key="1">
    <citation type="journal article" date="2014" name="J. Infect. Dis.">
        <title>Molecular characterization of a novel botulinum neurotoxin type H gene.</title>
        <authorList>
            <person name="Dover N."/>
            <person name="Barash J.R."/>
            <person name="Hill K.K."/>
            <person name="Xie G."/>
            <person name="Arnon S.S."/>
        </authorList>
    </citation>
    <scope>NUCLEOTIDE SEQUENCE [LARGE SCALE GENOMIC DNA]</scope>
    <source>
        <strain evidence="15 17">IBCA10-7060</strain>
    </source>
</reference>
<dbReference type="SUPFAM" id="SSF47226">
    <property type="entry name" value="Histidine-containing phosphotransfer domain, HPT domain"/>
    <property type="match status" value="1"/>
</dbReference>
<dbReference type="Proteomes" id="UP000482543">
    <property type="component" value="Unassembled WGS sequence"/>
</dbReference>
<comment type="subcellular location">
    <subcellularLocation>
        <location evidence="1">Cell membrane</location>
        <topology evidence="1">Multi-pass membrane protein</topology>
    </subcellularLocation>
</comment>
<dbReference type="InterPro" id="IPR001789">
    <property type="entry name" value="Sig_transdc_resp-reg_receiver"/>
</dbReference>
<dbReference type="EMBL" id="SWRJ01000001">
    <property type="protein sequence ID" value="NFI19891.1"/>
    <property type="molecule type" value="Genomic_DNA"/>
</dbReference>
<evidence type="ECO:0000256" key="11">
    <source>
        <dbReference type="ARBA" id="ARBA00024867"/>
    </source>
</evidence>
<dbReference type="Pfam" id="PF08448">
    <property type="entry name" value="PAS_4"/>
    <property type="match status" value="1"/>
</dbReference>
<dbReference type="EMBL" id="CP069280">
    <property type="protein sequence ID" value="QRI54132.1"/>
    <property type="molecule type" value="Genomic_DNA"/>
</dbReference>
<evidence type="ECO:0000256" key="2">
    <source>
        <dbReference type="ARBA" id="ARBA00018672"/>
    </source>
</evidence>
<evidence type="ECO:0000313" key="14">
    <source>
        <dbReference type="EMBL" id="NFI19891.1"/>
    </source>
</evidence>
<evidence type="ECO:0000256" key="8">
    <source>
        <dbReference type="ARBA" id="ARBA00022989"/>
    </source>
</evidence>
<organism evidence="14 16">
    <name type="scientific">Clostridium botulinum</name>
    <dbReference type="NCBI Taxonomy" id="1491"/>
    <lineage>
        <taxon>Bacteria</taxon>
        <taxon>Bacillati</taxon>
        <taxon>Bacillota</taxon>
        <taxon>Clostridia</taxon>
        <taxon>Eubacteriales</taxon>
        <taxon>Clostridiaceae</taxon>
        <taxon>Clostridium</taxon>
    </lineage>
</organism>
<dbReference type="PANTHER" id="PTHR45339">
    <property type="entry name" value="HYBRID SIGNAL TRANSDUCTION HISTIDINE KINASE J"/>
    <property type="match status" value="1"/>
</dbReference>
<evidence type="ECO:0000256" key="9">
    <source>
        <dbReference type="ARBA" id="ARBA00023012"/>
    </source>
</evidence>
<keyword evidence="8" id="KW-1133">Transmembrane helix</keyword>
<evidence type="ECO:0000256" key="10">
    <source>
        <dbReference type="ARBA" id="ARBA00023136"/>
    </source>
</evidence>
<protein>
    <recommendedName>
        <fullName evidence="2">Stage 0 sporulation protein A homolog</fullName>
    </recommendedName>
</protein>
<keyword evidence="5" id="KW-0812">Transmembrane</keyword>
<proteinExistence type="predicted"/>
<comment type="function">
    <text evidence="11">May play the central regulatory role in sporulation. It may be an element of the effector pathway responsible for the activation of sporulation genes in response to nutritional stress. Spo0A may act in concert with spo0H (a sigma factor) to control the expression of some genes that are critical to the sporulation process.</text>
</comment>
<evidence type="ECO:0000256" key="5">
    <source>
        <dbReference type="ARBA" id="ARBA00022692"/>
    </source>
</evidence>
<evidence type="ECO:0000313" key="17">
    <source>
        <dbReference type="Proteomes" id="UP000663464"/>
    </source>
</evidence>
<dbReference type="CDD" id="cd17546">
    <property type="entry name" value="REC_hyHK_CKI1_RcsC-like"/>
    <property type="match status" value="1"/>
</dbReference>
<evidence type="ECO:0000256" key="4">
    <source>
        <dbReference type="ARBA" id="ARBA00022553"/>
    </source>
</evidence>
<reference evidence="14 16" key="2">
    <citation type="submission" date="2019-04" db="EMBL/GenBank/DDBJ databases">
        <title>Genome sequencing of Clostridium botulinum Groups I-IV and Clostridium butyricum.</title>
        <authorList>
            <person name="Brunt J."/>
            <person name="Van Vliet A.H.M."/>
            <person name="Stringer S.C."/>
            <person name="Carter A.T."/>
            <person name="Peck M.W."/>
        </authorList>
    </citation>
    <scope>NUCLEOTIDE SEQUENCE [LARGE SCALE GENOMIC DNA]</scope>
    <source>
        <strain evidence="14 16">IFR 15/034</strain>
    </source>
</reference>
<dbReference type="Gene3D" id="1.20.120.160">
    <property type="entry name" value="HPT domain"/>
    <property type="match status" value="1"/>
</dbReference>
<dbReference type="InterPro" id="IPR011006">
    <property type="entry name" value="CheY-like_superfamily"/>
</dbReference>
<evidence type="ECO:0000313" key="16">
    <source>
        <dbReference type="Proteomes" id="UP000482543"/>
    </source>
</evidence>
<evidence type="ECO:0000256" key="12">
    <source>
        <dbReference type="PROSITE-ProRule" id="PRU00169"/>
    </source>
</evidence>
<dbReference type="Proteomes" id="UP000663464">
    <property type="component" value="Chromosome"/>
</dbReference>
<dbReference type="InterPro" id="IPR013656">
    <property type="entry name" value="PAS_4"/>
</dbReference>
<sequence length="415" mass="47871">MVKYGDINALNLFVGELNNVSIFILDKDFHYIKLNNSHKKFMEKLLGIHVEVGMNILEIIEEYCPLNISDNLILRIKEKMKSALKGNKIITNEEVLIDGSKVEFYEIEIIPLKDEDNNILGVGACCLNITENVNIMIEVLKTKLDLTYKKHLKNSELLNGENSKEKIFKILIAEDNNVNQIVMSKLIELKGWVAKTVSNGKESIVALEKDNYDLIFMDISMPVMNGLDAANIIKKNPKWSKIPIVALTAYDSLEQKKKFKSLGMDDYLSKPIDSNKLQYIIDKHLNNNIQIENNKVKLKNKEIYSSFERLEKNLDGNKELVIELTHKIIKLFSKEQMNEIMRLSRDGDIENLRNLIHKLKGACSNFALYEVRKLLNEIKERAIVGDIEHIYKLVEKITINMNKLEKDLIDYSKNK</sequence>
<keyword evidence="10" id="KW-0472">Membrane</keyword>
<evidence type="ECO:0000313" key="15">
    <source>
        <dbReference type="EMBL" id="QRI54132.1"/>
    </source>
</evidence>
<dbReference type="InterPro" id="IPR036641">
    <property type="entry name" value="HPT_dom_sf"/>
</dbReference>
<dbReference type="PANTHER" id="PTHR45339:SF1">
    <property type="entry name" value="HYBRID SIGNAL TRANSDUCTION HISTIDINE KINASE J"/>
    <property type="match status" value="1"/>
</dbReference>
<accession>A0A0A2HCJ8</accession>
<evidence type="ECO:0000256" key="6">
    <source>
        <dbReference type="ARBA" id="ARBA00022741"/>
    </source>
</evidence>
<dbReference type="InterPro" id="IPR008207">
    <property type="entry name" value="Sig_transdc_His_kin_Hpt_dom"/>
</dbReference>
<evidence type="ECO:0000259" key="13">
    <source>
        <dbReference type="PROSITE" id="PS50110"/>
    </source>
</evidence>
<keyword evidence="7" id="KW-0067">ATP-binding</keyword>
<dbReference type="Gene3D" id="3.30.450.20">
    <property type="entry name" value="PAS domain"/>
    <property type="match status" value="1"/>
</dbReference>
<evidence type="ECO:0000256" key="7">
    <source>
        <dbReference type="ARBA" id="ARBA00022840"/>
    </source>
</evidence>
<keyword evidence="4 12" id="KW-0597">Phosphoprotein</keyword>
<dbReference type="Pfam" id="PF00072">
    <property type="entry name" value="Response_reg"/>
    <property type="match status" value="1"/>
</dbReference>
<feature type="domain" description="Response regulatory" evidence="13">
    <location>
        <begin position="169"/>
        <end position="285"/>
    </location>
</feature>
<dbReference type="SUPFAM" id="SSF52172">
    <property type="entry name" value="CheY-like"/>
    <property type="match status" value="1"/>
</dbReference>
<dbReference type="GO" id="GO:0000160">
    <property type="term" value="P:phosphorelay signal transduction system"/>
    <property type="evidence" value="ECO:0007669"/>
    <property type="project" value="UniProtKB-KW"/>
</dbReference>
<dbReference type="GO" id="GO:0005886">
    <property type="term" value="C:plasma membrane"/>
    <property type="evidence" value="ECO:0007669"/>
    <property type="project" value="UniProtKB-SubCell"/>
</dbReference>
<gene>
    <name evidence="14" type="ORF">FC964_00505</name>
    <name evidence="15" type="ORF">JQS73_03170</name>
</gene>
<dbReference type="Gene3D" id="3.40.50.2300">
    <property type="match status" value="1"/>
</dbReference>
<dbReference type="GO" id="GO:0005524">
    <property type="term" value="F:ATP binding"/>
    <property type="evidence" value="ECO:0007669"/>
    <property type="project" value="UniProtKB-KW"/>
</dbReference>
<evidence type="ECO:0000256" key="1">
    <source>
        <dbReference type="ARBA" id="ARBA00004651"/>
    </source>
</evidence>
<dbReference type="AlphaFoldDB" id="A0A0A2HCJ8"/>
<evidence type="ECO:0000256" key="3">
    <source>
        <dbReference type="ARBA" id="ARBA00022475"/>
    </source>
</evidence>
<dbReference type="SMART" id="SM00448">
    <property type="entry name" value="REC"/>
    <property type="match status" value="1"/>
</dbReference>
<reference evidence="15" key="3">
    <citation type="submission" date="2021-02" db="EMBL/GenBank/DDBJ databases">
        <authorList>
            <person name="Dover N."/>
            <person name="Barash J.R."/>
            <person name="Bell J.M."/>
            <person name="Sylvester M.D."/>
            <person name="Arnon S."/>
        </authorList>
    </citation>
    <scope>NUCLEOTIDE SEQUENCE</scope>
    <source>
        <strain evidence="15">IBCA10-7060</strain>
    </source>
</reference>
<dbReference type="FunFam" id="3.30.450.20:FF:000292">
    <property type="entry name" value="Response regulator"/>
    <property type="match status" value="1"/>
</dbReference>
<keyword evidence="6" id="KW-0547">Nucleotide-binding</keyword>
<name>A0A0A2HCJ8_CLOBO</name>